<dbReference type="HOGENOM" id="CLU_1892521_0_0_9"/>
<gene>
    <name evidence="1" type="ORF">CBO05P2_220</name>
</gene>
<dbReference type="RefSeq" id="WP_030032455.1">
    <property type="nucleotide sequence ID" value="NZ_BA000059.1"/>
</dbReference>
<dbReference type="EMBL" id="BA000059">
    <property type="protein sequence ID" value="BAO05245.1"/>
    <property type="molecule type" value="Genomic_DNA"/>
</dbReference>
<evidence type="ECO:0000313" key="1">
    <source>
        <dbReference type="EMBL" id="BAO05245.1"/>
    </source>
</evidence>
<dbReference type="Proteomes" id="UP000054164">
    <property type="component" value="Unassembled WGS sequence"/>
</dbReference>
<reference evidence="1" key="1">
    <citation type="submission" date="2013-10" db="EMBL/GenBank/DDBJ databases">
        <title>Draft genome sequence of Clostridium botulinum type B strain Osaka05.</title>
        <authorList>
            <person name="Sakaguchi Y."/>
            <person name="Hosomi K."/>
            <person name="Uchiyama J."/>
            <person name="Ogura Y."/>
            <person name="Sakaguchi M."/>
            <person name="Kohda T."/>
            <person name="Mukamoto M."/>
            <person name="Misawa N."/>
            <person name="Matsuzaki S."/>
            <person name="Hayashi T."/>
            <person name="Kozaki S."/>
        </authorList>
    </citation>
    <scope>NUCLEOTIDE SEQUENCE</scope>
    <source>
        <strain evidence="1">Osaka05</strain>
    </source>
</reference>
<protein>
    <submittedName>
        <fullName evidence="1">CRE-PEPT-3 protein</fullName>
    </submittedName>
</protein>
<name>A0A060N6J3_CLOBO</name>
<sequence>MRALSNRKYDYYELLQDFGFLEKGAIFYHDKNDHMYGSIAEGCLKLCWTPDGDCYSGLCGDTIFLHYDFTKDEDLFRKLKPPNKVDDSINWEYLIVALNFRIKELEDREIFGRELEIAKKELRKVLIQQQNSNK</sequence>
<organism evidence="1">
    <name type="scientific">Clostridium botulinum B str. Osaka05</name>
    <dbReference type="NCBI Taxonomy" id="1407017"/>
    <lineage>
        <taxon>Bacteria</taxon>
        <taxon>Bacillati</taxon>
        <taxon>Bacillota</taxon>
        <taxon>Clostridia</taxon>
        <taxon>Eubacteriales</taxon>
        <taxon>Clostridiaceae</taxon>
        <taxon>Clostridium</taxon>
    </lineage>
</organism>
<proteinExistence type="predicted"/>
<dbReference type="AlphaFoldDB" id="A0A060N6J3"/>
<accession>A0A060N6J3</accession>